<proteinExistence type="predicted"/>
<feature type="domain" description="C2H2-type" evidence="3">
    <location>
        <begin position="165"/>
        <end position="189"/>
    </location>
</feature>
<feature type="compositionally biased region" description="Basic and acidic residues" evidence="2">
    <location>
        <begin position="340"/>
        <end position="351"/>
    </location>
</feature>
<keyword evidence="1" id="KW-0862">Zinc</keyword>
<reference evidence="4 5" key="1">
    <citation type="submission" date="2019-03" db="EMBL/GenBank/DDBJ databases">
        <title>Sequencing 23 genomes of Wallemia ichthyophaga.</title>
        <authorList>
            <person name="Gostincar C."/>
        </authorList>
    </citation>
    <scope>NUCLEOTIDE SEQUENCE [LARGE SCALE GENOMIC DNA]</scope>
    <source>
        <strain evidence="4 5">EXF-5753</strain>
    </source>
</reference>
<feature type="region of interest" description="Disordered" evidence="2">
    <location>
        <begin position="336"/>
        <end position="370"/>
    </location>
</feature>
<dbReference type="PROSITE" id="PS50157">
    <property type="entry name" value="ZINC_FINGER_C2H2_2"/>
    <property type="match status" value="2"/>
</dbReference>
<dbReference type="SMART" id="SM00355">
    <property type="entry name" value="ZnF_C2H2"/>
    <property type="match status" value="2"/>
</dbReference>
<dbReference type="GO" id="GO:0042273">
    <property type="term" value="P:ribosomal large subunit biogenesis"/>
    <property type="evidence" value="ECO:0007669"/>
    <property type="project" value="TreeGrafter"/>
</dbReference>
<feature type="domain" description="C2H2-type" evidence="3">
    <location>
        <begin position="9"/>
        <end position="38"/>
    </location>
</feature>
<dbReference type="GO" id="GO:0008270">
    <property type="term" value="F:zinc ion binding"/>
    <property type="evidence" value="ECO:0007669"/>
    <property type="project" value="UniProtKB-KW"/>
</dbReference>
<organism evidence="4 5">
    <name type="scientific">Wallemia hederae</name>
    <dbReference type="NCBI Taxonomy" id="1540922"/>
    <lineage>
        <taxon>Eukaryota</taxon>
        <taxon>Fungi</taxon>
        <taxon>Dikarya</taxon>
        <taxon>Basidiomycota</taxon>
        <taxon>Wallemiomycotina</taxon>
        <taxon>Wallemiomycetes</taxon>
        <taxon>Wallemiales</taxon>
        <taxon>Wallemiaceae</taxon>
        <taxon>Wallemia</taxon>
    </lineage>
</organism>
<dbReference type="PANTHER" id="PTHR13182">
    <property type="entry name" value="ZINC FINGER PROTEIN 622"/>
    <property type="match status" value="1"/>
</dbReference>
<dbReference type="Pfam" id="PF12756">
    <property type="entry name" value="zf-C2H2_2"/>
    <property type="match status" value="1"/>
</dbReference>
<gene>
    <name evidence="4" type="ORF">E3P99_00190</name>
</gene>
<evidence type="ECO:0000256" key="2">
    <source>
        <dbReference type="SAM" id="MobiDB-lite"/>
    </source>
</evidence>
<feature type="region of interest" description="Disordered" evidence="2">
    <location>
        <begin position="211"/>
        <end position="249"/>
    </location>
</feature>
<dbReference type="EMBL" id="SPNW01000002">
    <property type="protein sequence ID" value="TIA93324.1"/>
    <property type="molecule type" value="Genomic_DNA"/>
</dbReference>
<comment type="caution">
    <text evidence="4">The sequence shown here is derived from an EMBL/GenBank/DDBJ whole genome shotgun (WGS) entry which is preliminary data.</text>
</comment>
<dbReference type="SUPFAM" id="SSF57667">
    <property type="entry name" value="beta-beta-alpha zinc fingers"/>
    <property type="match status" value="2"/>
</dbReference>
<protein>
    <recommendedName>
        <fullName evidence="3">C2H2-type domain-containing protein</fullName>
    </recommendedName>
</protein>
<evidence type="ECO:0000313" key="5">
    <source>
        <dbReference type="Proteomes" id="UP000310189"/>
    </source>
</evidence>
<accession>A0A4T0FZN5</accession>
<dbReference type="AlphaFoldDB" id="A0A4T0FZN5"/>
<keyword evidence="5" id="KW-1185">Reference proteome</keyword>
<name>A0A4T0FZN5_9BASI</name>
<feature type="compositionally biased region" description="Basic and acidic residues" evidence="2">
    <location>
        <begin position="238"/>
        <end position="249"/>
    </location>
</feature>
<dbReference type="OrthoDB" id="19329at2759"/>
<keyword evidence="1" id="KW-0863">Zinc-finger</keyword>
<dbReference type="PANTHER" id="PTHR13182:SF8">
    <property type="entry name" value="CYTOPLASMIC 60S SUBUNIT BIOGENESIS FACTOR ZNF622"/>
    <property type="match status" value="1"/>
</dbReference>
<feature type="compositionally biased region" description="Acidic residues" evidence="2">
    <location>
        <begin position="221"/>
        <end position="237"/>
    </location>
</feature>
<dbReference type="InterPro" id="IPR040025">
    <property type="entry name" value="Znf622/Rei1/Reh1"/>
</dbReference>
<dbReference type="PROSITE" id="PS00028">
    <property type="entry name" value="ZINC_FINGER_C2H2_1"/>
    <property type="match status" value="2"/>
</dbReference>
<dbReference type="InterPro" id="IPR036236">
    <property type="entry name" value="Znf_C2H2_sf"/>
</dbReference>
<keyword evidence="1" id="KW-0479">Metal-binding</keyword>
<dbReference type="GO" id="GO:0030687">
    <property type="term" value="C:preribosome, large subunit precursor"/>
    <property type="evidence" value="ECO:0007669"/>
    <property type="project" value="TreeGrafter"/>
</dbReference>
<evidence type="ECO:0000259" key="3">
    <source>
        <dbReference type="PROSITE" id="PS50157"/>
    </source>
</evidence>
<dbReference type="Proteomes" id="UP000310189">
    <property type="component" value="Unassembled WGS sequence"/>
</dbReference>
<dbReference type="InterPro" id="IPR041661">
    <property type="entry name" value="ZN622/Rei1/Reh1_Znf-C2H2"/>
</dbReference>
<evidence type="ECO:0000313" key="4">
    <source>
        <dbReference type="EMBL" id="TIA93324.1"/>
    </source>
</evidence>
<dbReference type="InterPro" id="IPR013087">
    <property type="entry name" value="Znf_C2H2_type"/>
</dbReference>
<sequence length="370" mass="42860">MSAAAEYKFTCQGCGLAFSMAEDQRTHFKSDLHRYNMKRRVTSLPPISAEQFKEKFEANTATKPTAVQVKPNHVKEKNYKPSKPVRDVQQIKEQPQLTEEEIYQERLKSRLSSLDCLFSSEKFDSVEDNVRHMENNYSFFIPERDYIEDLTGLLQYLADKVSIGHTCLFCNKSFTSLESIRKHMLDKSHNKVAYDLPEEKDEISDYYNFESSYPSTHKDEEWEDDEEIESGDEDEVVHEDVTDRDDGKDVQYGDTPYELVLPSGRRIGHRSMQLYYKQRPIQTELTEKKHGQQAVTHKMSDDNALIPAKGSGFGAFGEGQQVIQAPHKGDAKLAKKATRQARDVQKREQFKTKVGFKHNNQKHFRDQLLQ</sequence>
<evidence type="ECO:0000256" key="1">
    <source>
        <dbReference type="PROSITE-ProRule" id="PRU00042"/>
    </source>
</evidence>